<evidence type="ECO:0000313" key="2">
    <source>
        <dbReference type="Proteomes" id="UP001054252"/>
    </source>
</evidence>
<keyword evidence="2" id="KW-1185">Reference proteome</keyword>
<organism evidence="1 2">
    <name type="scientific">Rubroshorea leprosula</name>
    <dbReference type="NCBI Taxonomy" id="152421"/>
    <lineage>
        <taxon>Eukaryota</taxon>
        <taxon>Viridiplantae</taxon>
        <taxon>Streptophyta</taxon>
        <taxon>Embryophyta</taxon>
        <taxon>Tracheophyta</taxon>
        <taxon>Spermatophyta</taxon>
        <taxon>Magnoliopsida</taxon>
        <taxon>eudicotyledons</taxon>
        <taxon>Gunneridae</taxon>
        <taxon>Pentapetalae</taxon>
        <taxon>rosids</taxon>
        <taxon>malvids</taxon>
        <taxon>Malvales</taxon>
        <taxon>Dipterocarpaceae</taxon>
        <taxon>Rubroshorea</taxon>
    </lineage>
</organism>
<proteinExistence type="predicted"/>
<dbReference type="Proteomes" id="UP001054252">
    <property type="component" value="Unassembled WGS sequence"/>
</dbReference>
<dbReference type="AlphaFoldDB" id="A0AAV5MJE6"/>
<evidence type="ECO:0000313" key="1">
    <source>
        <dbReference type="EMBL" id="GKV49940.1"/>
    </source>
</evidence>
<accession>A0AAV5MJE6</accession>
<sequence length="71" mass="8256">MDHVYGHNRPITKSKQIVPAVRSLPSQFYLIPPEFPTKSKLQPRLTLSHLFFFSWTPTPLQILVLEIRSNP</sequence>
<reference evidence="1 2" key="1">
    <citation type="journal article" date="2021" name="Commun. Biol.">
        <title>The genome of Shorea leprosula (Dipterocarpaceae) highlights the ecological relevance of drought in aseasonal tropical rainforests.</title>
        <authorList>
            <person name="Ng K.K.S."/>
            <person name="Kobayashi M.J."/>
            <person name="Fawcett J.A."/>
            <person name="Hatakeyama M."/>
            <person name="Paape T."/>
            <person name="Ng C.H."/>
            <person name="Ang C.C."/>
            <person name="Tnah L.H."/>
            <person name="Lee C.T."/>
            <person name="Nishiyama T."/>
            <person name="Sese J."/>
            <person name="O'Brien M.J."/>
            <person name="Copetti D."/>
            <person name="Mohd Noor M.I."/>
            <person name="Ong R.C."/>
            <person name="Putra M."/>
            <person name="Sireger I.Z."/>
            <person name="Indrioko S."/>
            <person name="Kosugi Y."/>
            <person name="Izuno A."/>
            <person name="Isagi Y."/>
            <person name="Lee S.L."/>
            <person name="Shimizu K.K."/>
        </authorList>
    </citation>
    <scope>NUCLEOTIDE SEQUENCE [LARGE SCALE GENOMIC DNA]</scope>
    <source>
        <strain evidence="1">214</strain>
    </source>
</reference>
<gene>
    <name evidence="1" type="ORF">SLEP1_g56661</name>
</gene>
<name>A0AAV5MJE6_9ROSI</name>
<protein>
    <submittedName>
        <fullName evidence="1">Uncharacterized protein</fullName>
    </submittedName>
</protein>
<dbReference type="EMBL" id="BPVZ01000328">
    <property type="protein sequence ID" value="GKV49940.1"/>
    <property type="molecule type" value="Genomic_DNA"/>
</dbReference>
<comment type="caution">
    <text evidence="1">The sequence shown here is derived from an EMBL/GenBank/DDBJ whole genome shotgun (WGS) entry which is preliminary data.</text>
</comment>